<keyword evidence="4" id="KW-1185">Reference proteome</keyword>
<evidence type="ECO:0000256" key="1">
    <source>
        <dbReference type="SAM" id="MobiDB-lite"/>
    </source>
</evidence>
<evidence type="ECO:0000313" key="4">
    <source>
        <dbReference type="Proteomes" id="UP000799766"/>
    </source>
</evidence>
<dbReference type="Proteomes" id="UP000799766">
    <property type="component" value="Unassembled WGS sequence"/>
</dbReference>
<sequence length="522" mass="54734">MHSMAVVLPASATNPTSLFQPRQDPSLCGGNDDFAQCEGDLPADFCCPADSSCLRLNAPDGILSVLCCPDGQDCDIIRPITCDPVQQNATLHPTNQVHSDDTDIELQTCGDRCCPLGYNCDGDLCIRVDNPAPSPTEQPSSGADAPTATSSSQPTNALGDSPEEDSDESGGGPSGRVIAAIVVPSLLGGALLLFLGQFLWRKYKASRKPRYSGDWGPVSRSVSDPIYQPQMSDRADFLLRRSSGGGGGGGNGGSTAPGSRSTADPERPANSGYQYEHEMNAVHGGGGTSSGGLGVAITFADQPHPAHQHHQQYAQQAQPPTTPPPQQDMPRGLFSRTPSSTSHAPPPYLRSEFEPSTAATTQDPFATPPRQQQQHRHHQPTGNTPPARSLTRRPTLTRNGPLGPTRNGSNASARERSHRPGHPARNGSQETIDVQLMTSQALEQSPLDRIRGLGGAGGRRSSNGGAGQAVGGGVGGSTNPGGLMPPPPIAEARGSGRSSFLSQHTTFTTLMENAGFKREETL</sequence>
<feature type="compositionally biased region" description="Gly residues" evidence="1">
    <location>
        <begin position="452"/>
        <end position="479"/>
    </location>
</feature>
<organism evidence="3 4">
    <name type="scientific">Lineolata rhizophorae</name>
    <dbReference type="NCBI Taxonomy" id="578093"/>
    <lineage>
        <taxon>Eukaryota</taxon>
        <taxon>Fungi</taxon>
        <taxon>Dikarya</taxon>
        <taxon>Ascomycota</taxon>
        <taxon>Pezizomycotina</taxon>
        <taxon>Dothideomycetes</taxon>
        <taxon>Dothideomycetes incertae sedis</taxon>
        <taxon>Lineolatales</taxon>
        <taxon>Lineolataceae</taxon>
        <taxon>Lineolata</taxon>
    </lineage>
</organism>
<protein>
    <recommendedName>
        <fullName evidence="5">Mid2 domain-containing protein</fullName>
    </recommendedName>
</protein>
<feature type="transmembrane region" description="Helical" evidence="2">
    <location>
        <begin position="177"/>
        <end position="200"/>
    </location>
</feature>
<keyword evidence="2" id="KW-0472">Membrane</keyword>
<keyword evidence="2" id="KW-0812">Transmembrane</keyword>
<dbReference type="AlphaFoldDB" id="A0A6A6NTQ4"/>
<feature type="compositionally biased region" description="Polar residues" evidence="1">
    <location>
        <begin position="426"/>
        <end position="443"/>
    </location>
</feature>
<evidence type="ECO:0000313" key="3">
    <source>
        <dbReference type="EMBL" id="KAF2454824.1"/>
    </source>
</evidence>
<proteinExistence type="predicted"/>
<evidence type="ECO:0000256" key="2">
    <source>
        <dbReference type="SAM" id="Phobius"/>
    </source>
</evidence>
<feature type="region of interest" description="Disordered" evidence="1">
    <location>
        <begin position="238"/>
        <end position="271"/>
    </location>
</feature>
<dbReference type="EMBL" id="MU001689">
    <property type="protein sequence ID" value="KAF2454824.1"/>
    <property type="molecule type" value="Genomic_DNA"/>
</dbReference>
<feature type="region of interest" description="Disordered" evidence="1">
    <location>
        <begin position="303"/>
        <end position="502"/>
    </location>
</feature>
<keyword evidence="2" id="KW-1133">Transmembrane helix</keyword>
<feature type="region of interest" description="Disordered" evidence="1">
    <location>
        <begin position="131"/>
        <end position="173"/>
    </location>
</feature>
<feature type="compositionally biased region" description="Polar residues" evidence="1">
    <location>
        <begin position="381"/>
        <end position="398"/>
    </location>
</feature>
<feature type="compositionally biased region" description="Gly residues" evidence="1">
    <location>
        <begin position="243"/>
        <end position="255"/>
    </location>
</feature>
<accession>A0A6A6NTQ4</accession>
<feature type="compositionally biased region" description="Polar residues" evidence="1">
    <location>
        <begin position="135"/>
        <end position="158"/>
    </location>
</feature>
<reference evidence="3" key="1">
    <citation type="journal article" date="2020" name="Stud. Mycol.">
        <title>101 Dothideomycetes genomes: a test case for predicting lifestyles and emergence of pathogens.</title>
        <authorList>
            <person name="Haridas S."/>
            <person name="Albert R."/>
            <person name="Binder M."/>
            <person name="Bloem J."/>
            <person name="Labutti K."/>
            <person name="Salamov A."/>
            <person name="Andreopoulos B."/>
            <person name="Baker S."/>
            <person name="Barry K."/>
            <person name="Bills G."/>
            <person name="Bluhm B."/>
            <person name="Cannon C."/>
            <person name="Castanera R."/>
            <person name="Culley D."/>
            <person name="Daum C."/>
            <person name="Ezra D."/>
            <person name="Gonzalez J."/>
            <person name="Henrissat B."/>
            <person name="Kuo A."/>
            <person name="Liang C."/>
            <person name="Lipzen A."/>
            <person name="Lutzoni F."/>
            <person name="Magnuson J."/>
            <person name="Mondo S."/>
            <person name="Nolan M."/>
            <person name="Ohm R."/>
            <person name="Pangilinan J."/>
            <person name="Park H.-J."/>
            <person name="Ramirez L."/>
            <person name="Alfaro M."/>
            <person name="Sun H."/>
            <person name="Tritt A."/>
            <person name="Yoshinaga Y."/>
            <person name="Zwiers L.-H."/>
            <person name="Turgeon B."/>
            <person name="Goodwin S."/>
            <person name="Spatafora J."/>
            <person name="Crous P."/>
            <person name="Grigoriev I."/>
        </authorList>
    </citation>
    <scope>NUCLEOTIDE SEQUENCE</scope>
    <source>
        <strain evidence="3">ATCC 16933</strain>
    </source>
</reference>
<gene>
    <name evidence="3" type="ORF">BDY21DRAFT_373714</name>
</gene>
<dbReference type="OrthoDB" id="5338512at2759"/>
<name>A0A6A6NTQ4_9PEZI</name>
<evidence type="ECO:0008006" key="5">
    <source>
        <dbReference type="Google" id="ProtNLM"/>
    </source>
</evidence>